<evidence type="ECO:0000256" key="3">
    <source>
        <dbReference type="ARBA" id="ARBA00022692"/>
    </source>
</evidence>
<keyword evidence="4 6" id="KW-1133">Transmembrane helix</keyword>
<reference evidence="7 8" key="1">
    <citation type="submission" date="2014-02" db="EMBL/GenBank/DDBJ databases">
        <title>The small core and large imbalanced accessory genome model reveals a collaborative survival strategy of Sorangium cellulosum strains in nature.</title>
        <authorList>
            <person name="Han K."/>
            <person name="Peng R."/>
            <person name="Blom J."/>
            <person name="Li Y.-Z."/>
        </authorList>
    </citation>
    <scope>NUCLEOTIDE SEQUENCE [LARGE SCALE GENOMIC DNA]</scope>
    <source>
        <strain evidence="7 8">So0008-312</strain>
    </source>
</reference>
<proteinExistence type="predicted"/>
<evidence type="ECO:0000256" key="4">
    <source>
        <dbReference type="ARBA" id="ARBA00022989"/>
    </source>
</evidence>
<protein>
    <recommendedName>
        <fullName evidence="9">LysE family translocator</fullName>
    </recommendedName>
</protein>
<evidence type="ECO:0000313" key="7">
    <source>
        <dbReference type="EMBL" id="KYF70438.1"/>
    </source>
</evidence>
<dbReference type="AlphaFoldDB" id="A0A150QS66"/>
<dbReference type="PANTHER" id="PTHR30086">
    <property type="entry name" value="ARGININE EXPORTER PROTEIN ARGO"/>
    <property type="match status" value="1"/>
</dbReference>
<feature type="transmembrane region" description="Helical" evidence="6">
    <location>
        <begin position="144"/>
        <end position="165"/>
    </location>
</feature>
<name>A0A150QS66_SORCE</name>
<feature type="transmembrane region" description="Helical" evidence="6">
    <location>
        <begin position="39"/>
        <end position="62"/>
    </location>
</feature>
<comment type="caution">
    <text evidence="7">The sequence shown here is derived from an EMBL/GenBank/DDBJ whole genome shotgun (WGS) entry which is preliminary data.</text>
</comment>
<keyword evidence="3 6" id="KW-0812">Transmembrane</keyword>
<evidence type="ECO:0000256" key="1">
    <source>
        <dbReference type="ARBA" id="ARBA00004651"/>
    </source>
</evidence>
<dbReference type="Pfam" id="PF01810">
    <property type="entry name" value="LysE"/>
    <property type="match status" value="1"/>
</dbReference>
<evidence type="ECO:0000256" key="2">
    <source>
        <dbReference type="ARBA" id="ARBA00022475"/>
    </source>
</evidence>
<sequence>MTAGNIVALLGTLLVLAVVPGPSDVAVVARSAASGFTSALFMVGGIVAADLVLIVLAVYSLTAIAGAMGGLFDLARYACAAYLVWTGIGFWRARADAVPARETTKASRFSAFLGGFFLTLSDPKAILFYMGLFPAFLDLSRVSLVDTAVIMSIATGVVGGVKLVYAHTADRARLFFENSRARQRLNITAGAVMIGTGVYLLVNRLGTGG</sequence>
<evidence type="ECO:0000256" key="6">
    <source>
        <dbReference type="SAM" id="Phobius"/>
    </source>
</evidence>
<dbReference type="InterPro" id="IPR001123">
    <property type="entry name" value="LeuE-type"/>
</dbReference>
<comment type="subcellular location">
    <subcellularLocation>
        <location evidence="1">Cell membrane</location>
        <topology evidence="1">Multi-pass membrane protein</topology>
    </subcellularLocation>
</comment>
<organism evidence="7 8">
    <name type="scientific">Sorangium cellulosum</name>
    <name type="common">Polyangium cellulosum</name>
    <dbReference type="NCBI Taxonomy" id="56"/>
    <lineage>
        <taxon>Bacteria</taxon>
        <taxon>Pseudomonadati</taxon>
        <taxon>Myxococcota</taxon>
        <taxon>Polyangia</taxon>
        <taxon>Polyangiales</taxon>
        <taxon>Polyangiaceae</taxon>
        <taxon>Sorangium</taxon>
    </lineage>
</organism>
<dbReference type="Proteomes" id="UP000075260">
    <property type="component" value="Unassembled WGS sequence"/>
</dbReference>
<dbReference type="EMBL" id="JEMA01000400">
    <property type="protein sequence ID" value="KYF70438.1"/>
    <property type="molecule type" value="Genomic_DNA"/>
</dbReference>
<dbReference type="PANTHER" id="PTHR30086:SF20">
    <property type="entry name" value="ARGININE EXPORTER PROTEIN ARGO-RELATED"/>
    <property type="match status" value="1"/>
</dbReference>
<accession>A0A150QS66</accession>
<dbReference type="GO" id="GO:0005886">
    <property type="term" value="C:plasma membrane"/>
    <property type="evidence" value="ECO:0007669"/>
    <property type="project" value="UniProtKB-SubCell"/>
</dbReference>
<keyword evidence="5 6" id="KW-0472">Membrane</keyword>
<gene>
    <name evidence="7" type="ORF">BE15_16145</name>
</gene>
<dbReference type="OrthoDB" id="9804822at2"/>
<feature type="transmembrane region" description="Helical" evidence="6">
    <location>
        <begin position="185"/>
        <end position="202"/>
    </location>
</feature>
<keyword evidence="2" id="KW-1003">Cell membrane</keyword>
<feature type="transmembrane region" description="Helical" evidence="6">
    <location>
        <begin position="111"/>
        <end position="132"/>
    </location>
</feature>
<evidence type="ECO:0008006" key="9">
    <source>
        <dbReference type="Google" id="ProtNLM"/>
    </source>
</evidence>
<evidence type="ECO:0000256" key="5">
    <source>
        <dbReference type="ARBA" id="ARBA00023136"/>
    </source>
</evidence>
<dbReference type="GO" id="GO:0015171">
    <property type="term" value="F:amino acid transmembrane transporter activity"/>
    <property type="evidence" value="ECO:0007669"/>
    <property type="project" value="TreeGrafter"/>
</dbReference>
<evidence type="ECO:0000313" key="8">
    <source>
        <dbReference type="Proteomes" id="UP000075260"/>
    </source>
</evidence>